<dbReference type="FunFam" id="3.30.40.10:FF:000947">
    <property type="entry name" value="Zinc finger protein, putative"/>
    <property type="match status" value="1"/>
</dbReference>
<accession>A0A5K1TUP7</accession>
<organism evidence="8 9">
    <name type="scientific">Entamoeba histolytica</name>
    <dbReference type="NCBI Taxonomy" id="5759"/>
    <lineage>
        <taxon>Eukaryota</taxon>
        <taxon>Amoebozoa</taxon>
        <taxon>Evosea</taxon>
        <taxon>Archamoebae</taxon>
        <taxon>Mastigamoebida</taxon>
        <taxon>Entamoebidae</taxon>
        <taxon>Entamoeba</taxon>
    </lineage>
</organism>
<dbReference type="VEuPathDB" id="AmoebaDB:EHI8A_111830"/>
<dbReference type="PROSITE" id="PS50089">
    <property type="entry name" value="ZF_RING_2"/>
    <property type="match status" value="1"/>
</dbReference>
<dbReference type="InterPro" id="IPR036855">
    <property type="entry name" value="Znf_CCCH_sf"/>
</dbReference>
<evidence type="ECO:0000313" key="9">
    <source>
        <dbReference type="Proteomes" id="UP000078387"/>
    </source>
</evidence>
<dbReference type="InterPro" id="IPR039971">
    <property type="entry name" value="CWC24-like"/>
</dbReference>
<dbReference type="Gene3D" id="6.10.250.3220">
    <property type="match status" value="1"/>
</dbReference>
<dbReference type="GO" id="GO:0008270">
    <property type="term" value="F:zinc ion binding"/>
    <property type="evidence" value="ECO:0007669"/>
    <property type="project" value="UniProtKB-KW"/>
</dbReference>
<feature type="domain" description="RING-type" evidence="6">
    <location>
        <begin position="120"/>
        <end position="157"/>
    </location>
</feature>
<feature type="domain" description="C3H1-type" evidence="7">
    <location>
        <begin position="41"/>
        <end position="69"/>
    </location>
</feature>
<keyword evidence="2 4" id="KW-0863">Zinc-finger</keyword>
<dbReference type="SUPFAM" id="SSF90229">
    <property type="entry name" value="CCCH zinc finger"/>
    <property type="match status" value="1"/>
</dbReference>
<name>A0A5K1TUP7_ENTHI</name>
<proteinExistence type="predicted"/>
<evidence type="ECO:0000256" key="2">
    <source>
        <dbReference type="ARBA" id="ARBA00022771"/>
    </source>
</evidence>
<evidence type="ECO:0000259" key="6">
    <source>
        <dbReference type="PROSITE" id="PS50089"/>
    </source>
</evidence>
<evidence type="ECO:0000256" key="4">
    <source>
        <dbReference type="PROSITE-ProRule" id="PRU00723"/>
    </source>
</evidence>
<sequence>MSEKKKLIIPKGAGQIQQLGSGLRAKQTDTTTHFKKNCRYDYQPEICKDFYETGYCGYGENCKFIHDRSLTKSSLTLEREFEENRKHEAQKKTEELMKEQKEADEIKLQQEKEQKKETICPKCQKKYNEEKTPMIMKCGDWICSDCAIGCKKCPVCNNSTGGVFKAAKRKR</sequence>
<dbReference type="VEuPathDB" id="AmoebaDB:EHI5A_076490"/>
<dbReference type="PROSITE" id="PS50103">
    <property type="entry name" value="ZF_C3H1"/>
    <property type="match status" value="1"/>
</dbReference>
<dbReference type="Pfam" id="PF00642">
    <property type="entry name" value="zf-CCCH"/>
    <property type="match status" value="1"/>
</dbReference>
<gene>
    <name evidence="8" type="ORF">CL6EHI_192080</name>
</gene>
<feature type="zinc finger region" description="C3H1-type" evidence="4">
    <location>
        <begin position="41"/>
        <end position="69"/>
    </location>
</feature>
<dbReference type="PANTHER" id="PTHR12930">
    <property type="entry name" value="ZINC FINGER PROTEIN 183"/>
    <property type="match status" value="1"/>
</dbReference>
<dbReference type="EMBL" id="BDEQ01000001">
    <property type="protein sequence ID" value="GAT97338.1"/>
    <property type="molecule type" value="Genomic_DNA"/>
</dbReference>
<dbReference type="Proteomes" id="UP000078387">
    <property type="component" value="Unassembled WGS sequence"/>
</dbReference>
<dbReference type="OMA" id="RCGHYFD"/>
<evidence type="ECO:0000256" key="1">
    <source>
        <dbReference type="ARBA" id="ARBA00022723"/>
    </source>
</evidence>
<keyword evidence="3 4" id="KW-0862">Zinc</keyword>
<dbReference type="Gene3D" id="3.30.40.10">
    <property type="entry name" value="Zinc/RING finger domain, C3HC4 (zinc finger)"/>
    <property type="match status" value="1"/>
</dbReference>
<dbReference type="GO" id="GO:0005684">
    <property type="term" value="C:U2-type spliceosomal complex"/>
    <property type="evidence" value="ECO:0007669"/>
    <property type="project" value="TreeGrafter"/>
</dbReference>
<reference evidence="8 9" key="1">
    <citation type="submission" date="2016-05" db="EMBL/GenBank/DDBJ databases">
        <title>First whole genome sequencing of Entamoeba histolytica HM1:IMSS-clone-6.</title>
        <authorList>
            <person name="Mukherjee Avik.K."/>
            <person name="Izumyama S."/>
            <person name="Nakada-Tsukui K."/>
            <person name="Nozaki T."/>
        </authorList>
    </citation>
    <scope>NUCLEOTIDE SEQUENCE [LARGE SCALE GENOMIC DNA]</scope>
    <source>
        <strain evidence="8 9">HM1:IMSS clone 6</strain>
    </source>
</reference>
<dbReference type="PANTHER" id="PTHR12930:SF0">
    <property type="entry name" value="RING FINGER PROTEIN 113B"/>
    <property type="match status" value="1"/>
</dbReference>
<dbReference type="SUPFAM" id="SSF57850">
    <property type="entry name" value="RING/U-box"/>
    <property type="match status" value="1"/>
</dbReference>
<evidence type="ECO:0000259" key="7">
    <source>
        <dbReference type="PROSITE" id="PS50103"/>
    </source>
</evidence>
<evidence type="ECO:0000313" key="8">
    <source>
        <dbReference type="EMBL" id="GAT97338.1"/>
    </source>
</evidence>
<keyword evidence="1 4" id="KW-0479">Metal-binding</keyword>
<evidence type="ECO:0000256" key="3">
    <source>
        <dbReference type="ARBA" id="ARBA00022833"/>
    </source>
</evidence>
<dbReference type="VEuPathDB" id="AmoebaDB:EHI7A_104780"/>
<dbReference type="InterPro" id="IPR000571">
    <property type="entry name" value="Znf_CCCH"/>
</dbReference>
<feature type="region of interest" description="Disordered" evidence="5">
    <location>
        <begin position="81"/>
        <end position="104"/>
    </location>
</feature>
<dbReference type="InterPro" id="IPR001841">
    <property type="entry name" value="Znf_RING"/>
</dbReference>
<dbReference type="GO" id="GO:0034247">
    <property type="term" value="P:snoRNA splicing"/>
    <property type="evidence" value="ECO:0007669"/>
    <property type="project" value="TreeGrafter"/>
</dbReference>
<dbReference type="AlphaFoldDB" id="A0A5K1TUP7"/>
<protein>
    <submittedName>
        <fullName evidence="8">Zinc finger protein putative</fullName>
    </submittedName>
</protein>
<dbReference type="VEuPathDB" id="AmoebaDB:KM1_183930"/>
<comment type="caution">
    <text evidence="8">The sequence shown here is derived from an EMBL/GenBank/DDBJ whole genome shotgun (WGS) entry which is preliminary data.</text>
</comment>
<dbReference type="SMART" id="SM00356">
    <property type="entry name" value="ZnF_C3H1"/>
    <property type="match status" value="1"/>
</dbReference>
<dbReference type="VEuPathDB" id="AmoebaDB:EHI_192080"/>
<evidence type="ECO:0000256" key="5">
    <source>
        <dbReference type="SAM" id="MobiDB-lite"/>
    </source>
</evidence>
<dbReference type="InterPro" id="IPR013083">
    <property type="entry name" value="Znf_RING/FYVE/PHD"/>
</dbReference>